<proteinExistence type="predicted"/>
<feature type="domain" description="NmrA-like" evidence="1">
    <location>
        <begin position="2"/>
        <end position="270"/>
    </location>
</feature>
<name>A0A5P1X2V0_9LACO</name>
<dbReference type="Proteomes" id="UP000325295">
    <property type="component" value="Chromosome"/>
</dbReference>
<dbReference type="InterPro" id="IPR008030">
    <property type="entry name" value="NmrA-like"/>
</dbReference>
<gene>
    <name evidence="2" type="ORF">F0161_00635</name>
</gene>
<dbReference type="SUPFAM" id="SSF51735">
    <property type="entry name" value="NAD(P)-binding Rossmann-fold domains"/>
    <property type="match status" value="1"/>
</dbReference>
<dbReference type="RefSeq" id="WP_150203130.1">
    <property type="nucleotide sequence ID" value="NZ_CP043939.1"/>
</dbReference>
<dbReference type="AlphaFoldDB" id="A0A5P1X2V0"/>
<dbReference type="OrthoDB" id="339107at2"/>
<sequence>MILVTSAAGHTGGIMVESLVAGGFDVAVTDIDPQVKEIPGVKQAYVGDLTDLHFIQSMLKEVDQVVYIPPLFSPQEALIGQQLVDTAAAENIEQFVFISVTHPILTTLLQHVAKRDVEEHLIYKGMETDLTYTILQPMHYMHNFDPEMVKSTGEYRIFYQPDSRVSYVDPADVAQVLKSILIKPSKHNKATYELVGTEPLSPNELVQIFNEKFDTNATAVYVPVDEFLDQIGATDLYFRKGFEQLAYSYSTWGLDGNSNVLSWLLGREPVSFTEYLDRFELK</sequence>
<evidence type="ECO:0000313" key="2">
    <source>
        <dbReference type="EMBL" id="QER66517.1"/>
    </source>
</evidence>
<reference evidence="2 3" key="1">
    <citation type="submission" date="2019-09" db="EMBL/GenBank/DDBJ databases">
        <title>Complete Genome Sequence of Lactobacillus nenjiangensis SH-Y15, isolated from sauerkraut.</title>
        <authorList>
            <person name="Yang H."/>
        </authorList>
    </citation>
    <scope>NUCLEOTIDE SEQUENCE [LARGE SCALE GENOMIC DNA]</scope>
    <source>
        <strain evidence="2 3">SH-Y15</strain>
    </source>
</reference>
<evidence type="ECO:0000259" key="1">
    <source>
        <dbReference type="Pfam" id="PF05368"/>
    </source>
</evidence>
<dbReference type="InterPro" id="IPR036291">
    <property type="entry name" value="NAD(P)-bd_dom_sf"/>
</dbReference>
<dbReference type="InterPro" id="IPR051604">
    <property type="entry name" value="Ergot_Alk_Oxidoreductase"/>
</dbReference>
<dbReference type="Pfam" id="PF05368">
    <property type="entry name" value="NmrA"/>
    <property type="match status" value="1"/>
</dbReference>
<keyword evidence="3" id="KW-1185">Reference proteome</keyword>
<organism evidence="2 3">
    <name type="scientific">Paucilactobacillus nenjiangensis</name>
    <dbReference type="NCBI Taxonomy" id="1296540"/>
    <lineage>
        <taxon>Bacteria</taxon>
        <taxon>Bacillati</taxon>
        <taxon>Bacillota</taxon>
        <taxon>Bacilli</taxon>
        <taxon>Lactobacillales</taxon>
        <taxon>Lactobacillaceae</taxon>
        <taxon>Paucilactobacillus</taxon>
    </lineage>
</organism>
<dbReference type="PANTHER" id="PTHR43162">
    <property type="match status" value="1"/>
</dbReference>
<evidence type="ECO:0000313" key="3">
    <source>
        <dbReference type="Proteomes" id="UP000325295"/>
    </source>
</evidence>
<dbReference type="PANTHER" id="PTHR43162:SF1">
    <property type="entry name" value="PRESTALK A DIFFERENTIATION PROTEIN A"/>
    <property type="match status" value="1"/>
</dbReference>
<dbReference type="Gene3D" id="3.40.50.720">
    <property type="entry name" value="NAD(P)-binding Rossmann-like Domain"/>
    <property type="match status" value="1"/>
</dbReference>
<dbReference type="EMBL" id="CP043939">
    <property type="protein sequence ID" value="QER66517.1"/>
    <property type="molecule type" value="Genomic_DNA"/>
</dbReference>
<protein>
    <submittedName>
        <fullName evidence="2">NAD(P)H-binding protein</fullName>
    </submittedName>
</protein>
<accession>A0A5P1X2V0</accession>
<dbReference type="KEGG" id="lnn:F0161_00635"/>